<dbReference type="InterPro" id="IPR051728">
    <property type="entry name" value="RING-FYVE_E3_ubiquitin-ligase"/>
</dbReference>
<dbReference type="SUPFAM" id="SSF54495">
    <property type="entry name" value="UBC-like"/>
    <property type="match status" value="1"/>
</dbReference>
<dbReference type="PANTHER" id="PTHR14879:SF5">
    <property type="entry name" value="RING-TYPE DOMAIN-CONTAINING PROTEIN"/>
    <property type="match status" value="1"/>
</dbReference>
<accession>A0A3L6KUQ6</accession>
<dbReference type="InterPro" id="IPR013083">
    <property type="entry name" value="Znf_RING/FYVE/PHD"/>
</dbReference>
<dbReference type="EMBL" id="QSBY01000011">
    <property type="protein sequence ID" value="RHW68123.1"/>
    <property type="molecule type" value="Genomic_DNA"/>
</dbReference>
<dbReference type="SMART" id="SM00184">
    <property type="entry name" value="RING"/>
    <property type="match status" value="1"/>
</dbReference>
<dbReference type="PANTHER" id="PTHR14879">
    <property type="entry name" value="CASPASE REGULATOR, RING FINGER DOMAIN-CONTAINING"/>
    <property type="match status" value="1"/>
</dbReference>
<dbReference type="Gene3D" id="3.10.110.10">
    <property type="entry name" value="Ubiquitin Conjugating Enzyme"/>
    <property type="match status" value="1"/>
</dbReference>
<dbReference type="InterPro" id="IPR016135">
    <property type="entry name" value="UBQ-conjugating_enzyme/RWD"/>
</dbReference>
<evidence type="ECO:0000313" key="4">
    <source>
        <dbReference type="EMBL" id="RHW68123.1"/>
    </source>
</evidence>
<sequence length="241" mass="26716">MFDDASRFFARSNYHKPEVLRRIANDLSLLCNVYHLSCRVSPWGGTQQLKLCVYGGLPISVRCCVEAAEQTKNDGGKSKFVLPVQIWLTQQFPIDPPSIFIHCNEPGCKVLSNHKYVDVTGRCHTPELAGWRPTSSSLVSVISGLKELLEEENISPLCVDRNFLNVLALEQRASLVASQDVDAECLSQTGGENAQCVICFGPKDTVLVPCGHYCLCVSCASNLSQCPVCREVTKFRQRVYN</sequence>
<dbReference type="Pfam" id="PF05743">
    <property type="entry name" value="UEV"/>
    <property type="match status" value="1"/>
</dbReference>
<evidence type="ECO:0000259" key="2">
    <source>
        <dbReference type="PROSITE" id="PS50089"/>
    </source>
</evidence>
<dbReference type="PROSITE" id="PS50089">
    <property type="entry name" value="ZF_RING_2"/>
    <property type="match status" value="1"/>
</dbReference>
<feature type="domain" description="UEV" evidence="3">
    <location>
        <begin position="1"/>
        <end position="159"/>
    </location>
</feature>
<reference evidence="4 5" key="1">
    <citation type="submission" date="2018-09" db="EMBL/GenBank/DDBJ databases">
        <title>whole genome sequence of T. equiperdum IVM-t1 strain.</title>
        <authorList>
            <person name="Suganuma K."/>
        </authorList>
    </citation>
    <scope>NUCLEOTIDE SEQUENCE [LARGE SCALE GENOMIC DNA]</scope>
    <source>
        <strain evidence="4 5">IVM-t1</strain>
    </source>
</reference>
<evidence type="ECO:0000259" key="3">
    <source>
        <dbReference type="PROSITE" id="PS51322"/>
    </source>
</evidence>
<comment type="caution">
    <text evidence="4">The sequence shown here is derived from an EMBL/GenBank/DDBJ whole genome shotgun (WGS) entry which is preliminary data.</text>
</comment>
<gene>
    <name evidence="4" type="ORF">DPX39_110109200</name>
</gene>
<evidence type="ECO:0000313" key="5">
    <source>
        <dbReference type="Proteomes" id="UP000266743"/>
    </source>
</evidence>
<organism evidence="4 5">
    <name type="scientific">Trypanosoma brucei equiperdum</name>
    <dbReference type="NCBI Taxonomy" id="630700"/>
    <lineage>
        <taxon>Eukaryota</taxon>
        <taxon>Discoba</taxon>
        <taxon>Euglenozoa</taxon>
        <taxon>Kinetoplastea</taxon>
        <taxon>Metakinetoplastina</taxon>
        <taxon>Trypanosomatida</taxon>
        <taxon>Trypanosomatidae</taxon>
        <taxon>Trypanosoma</taxon>
    </lineage>
</organism>
<dbReference type="CDD" id="cd11685">
    <property type="entry name" value="UEV_TSG101-like"/>
    <property type="match status" value="1"/>
</dbReference>
<protein>
    <submittedName>
        <fullName evidence="4">UEV domain/Zinc finger</fullName>
    </submittedName>
</protein>
<dbReference type="InterPro" id="IPR001841">
    <property type="entry name" value="Znf_RING"/>
</dbReference>
<feature type="domain" description="RING-type" evidence="2">
    <location>
        <begin position="196"/>
        <end position="230"/>
    </location>
</feature>
<name>A0A3L6KUQ6_9TRYP</name>
<dbReference type="Proteomes" id="UP000266743">
    <property type="component" value="Chromosome 11"/>
</dbReference>
<evidence type="ECO:0000256" key="1">
    <source>
        <dbReference type="PROSITE-ProRule" id="PRU00175"/>
    </source>
</evidence>
<keyword evidence="1" id="KW-0863">Zinc-finger</keyword>
<keyword evidence="1" id="KW-0862">Zinc</keyword>
<keyword evidence="1" id="KW-0479">Metal-binding</keyword>
<dbReference type="Gene3D" id="3.30.40.10">
    <property type="entry name" value="Zinc/RING finger domain, C3HC4 (zinc finger)"/>
    <property type="match status" value="1"/>
</dbReference>
<dbReference type="InterPro" id="IPR008883">
    <property type="entry name" value="UEV_N"/>
</dbReference>
<dbReference type="AlphaFoldDB" id="A0A3L6KUQ6"/>
<proteinExistence type="predicted"/>
<dbReference type="Pfam" id="PF13920">
    <property type="entry name" value="zf-C3HC4_3"/>
    <property type="match status" value="1"/>
</dbReference>
<dbReference type="GO" id="GO:0008270">
    <property type="term" value="F:zinc ion binding"/>
    <property type="evidence" value="ECO:0007669"/>
    <property type="project" value="UniProtKB-KW"/>
</dbReference>
<dbReference type="GO" id="GO:0015031">
    <property type="term" value="P:protein transport"/>
    <property type="evidence" value="ECO:0007669"/>
    <property type="project" value="InterPro"/>
</dbReference>
<dbReference type="SUPFAM" id="SSF57850">
    <property type="entry name" value="RING/U-box"/>
    <property type="match status" value="1"/>
</dbReference>
<dbReference type="PROSITE" id="PS51322">
    <property type="entry name" value="UEV"/>
    <property type="match status" value="1"/>
</dbReference>